<protein>
    <submittedName>
        <fullName evidence="2">Uncharacterized protein</fullName>
    </submittedName>
</protein>
<evidence type="ECO:0000313" key="3">
    <source>
        <dbReference type="Proteomes" id="UP000813444"/>
    </source>
</evidence>
<gene>
    <name evidence="2" type="ORF">B0I35DRAFT_412534</name>
</gene>
<proteinExistence type="predicted"/>
<evidence type="ECO:0000313" key="2">
    <source>
        <dbReference type="EMBL" id="KAH7309640.1"/>
    </source>
</evidence>
<feature type="signal peptide" evidence="1">
    <location>
        <begin position="1"/>
        <end position="21"/>
    </location>
</feature>
<keyword evidence="1" id="KW-0732">Signal</keyword>
<dbReference type="Proteomes" id="UP000813444">
    <property type="component" value="Unassembled WGS sequence"/>
</dbReference>
<name>A0A8K0SNL1_9HYPO</name>
<organism evidence="2 3">
    <name type="scientific">Stachybotrys elegans</name>
    <dbReference type="NCBI Taxonomy" id="80388"/>
    <lineage>
        <taxon>Eukaryota</taxon>
        <taxon>Fungi</taxon>
        <taxon>Dikarya</taxon>
        <taxon>Ascomycota</taxon>
        <taxon>Pezizomycotina</taxon>
        <taxon>Sordariomycetes</taxon>
        <taxon>Hypocreomycetidae</taxon>
        <taxon>Hypocreales</taxon>
        <taxon>Stachybotryaceae</taxon>
        <taxon>Stachybotrys</taxon>
    </lineage>
</organism>
<accession>A0A8K0SNL1</accession>
<dbReference type="OrthoDB" id="5596743at2759"/>
<dbReference type="EMBL" id="JAGPNK010000013">
    <property type="protein sequence ID" value="KAH7309640.1"/>
    <property type="molecule type" value="Genomic_DNA"/>
</dbReference>
<comment type="caution">
    <text evidence="2">The sequence shown here is derived from an EMBL/GenBank/DDBJ whole genome shotgun (WGS) entry which is preliminary data.</text>
</comment>
<reference evidence="2" key="1">
    <citation type="journal article" date="2021" name="Nat. Commun.">
        <title>Genetic determinants of endophytism in the Arabidopsis root mycobiome.</title>
        <authorList>
            <person name="Mesny F."/>
            <person name="Miyauchi S."/>
            <person name="Thiergart T."/>
            <person name="Pickel B."/>
            <person name="Atanasova L."/>
            <person name="Karlsson M."/>
            <person name="Huettel B."/>
            <person name="Barry K.W."/>
            <person name="Haridas S."/>
            <person name="Chen C."/>
            <person name="Bauer D."/>
            <person name="Andreopoulos W."/>
            <person name="Pangilinan J."/>
            <person name="LaButti K."/>
            <person name="Riley R."/>
            <person name="Lipzen A."/>
            <person name="Clum A."/>
            <person name="Drula E."/>
            <person name="Henrissat B."/>
            <person name="Kohler A."/>
            <person name="Grigoriev I.V."/>
            <person name="Martin F.M."/>
            <person name="Hacquard S."/>
        </authorList>
    </citation>
    <scope>NUCLEOTIDE SEQUENCE</scope>
    <source>
        <strain evidence="2">MPI-CAGE-CH-0235</strain>
    </source>
</reference>
<sequence length="355" mass="37618">MHYACMFQLAYAGILFQGVRCAVVQDPGVPVVDRRAVPSKCNADNCARAATGTFDGLQPTRLLSCASFMRCTVTPTPVTVTNTITQTLAAASVTSVITVTDSVTVTARAPDLAPAKRAIGSSAGPAQPVTNCPTAVPTFASACKGTVRYSSACACKGYTQTYVTMAAVTETVTATVKETPADVTVSVTTVQTVTTTVSVSPAPYVAFPNPLFVFKLQITSGQFRNKYVLGSTGSTREGWNWVVLDSVRGIAAITPEGVMSENNYRSIRYRPIEGDIGTPINPNDPNFASLTFTTYSNDDGATLCMKPTGSVNPAHTKLQACPRDSDHPMFEAWIALDSMIRPGCSEITSLRVVPN</sequence>
<dbReference type="AlphaFoldDB" id="A0A8K0SNL1"/>
<feature type="chain" id="PRO_5035481400" evidence="1">
    <location>
        <begin position="22"/>
        <end position="355"/>
    </location>
</feature>
<keyword evidence="3" id="KW-1185">Reference proteome</keyword>
<evidence type="ECO:0000256" key="1">
    <source>
        <dbReference type="SAM" id="SignalP"/>
    </source>
</evidence>